<evidence type="ECO:0000313" key="1">
    <source>
        <dbReference type="EMBL" id="RAK74223.1"/>
    </source>
</evidence>
<sequence>MADASLPLPAQRLFFSTSPLLFLSHHNICRCVTRDIPIVARAYKSEGFQSLTDNRLERRCDHFPAAITDHRDLHCQFAEAQQPQQ</sequence>
<dbReference type="Proteomes" id="UP000249789">
    <property type="component" value="Unassembled WGS sequence"/>
</dbReference>
<gene>
    <name evidence="1" type="ORF">BO72DRAFT_213703</name>
</gene>
<proteinExistence type="predicted"/>
<keyword evidence="2" id="KW-1185">Reference proteome</keyword>
<dbReference type="OrthoDB" id="191080at2759"/>
<organism evidence="1 2">
    <name type="scientific">Aspergillus fijiensis CBS 313.89</name>
    <dbReference type="NCBI Taxonomy" id="1448319"/>
    <lineage>
        <taxon>Eukaryota</taxon>
        <taxon>Fungi</taxon>
        <taxon>Dikarya</taxon>
        <taxon>Ascomycota</taxon>
        <taxon>Pezizomycotina</taxon>
        <taxon>Eurotiomycetes</taxon>
        <taxon>Eurotiomycetidae</taxon>
        <taxon>Eurotiales</taxon>
        <taxon>Aspergillaceae</taxon>
        <taxon>Aspergillus</taxon>
    </lineage>
</organism>
<reference evidence="1 2" key="1">
    <citation type="submission" date="2018-02" db="EMBL/GenBank/DDBJ databases">
        <title>The genomes of Aspergillus section Nigri reveals drivers in fungal speciation.</title>
        <authorList>
            <consortium name="DOE Joint Genome Institute"/>
            <person name="Vesth T.C."/>
            <person name="Nybo J."/>
            <person name="Theobald S."/>
            <person name="Brandl J."/>
            <person name="Frisvad J.C."/>
            <person name="Nielsen K.F."/>
            <person name="Lyhne E.K."/>
            <person name="Kogle M.E."/>
            <person name="Kuo A."/>
            <person name="Riley R."/>
            <person name="Clum A."/>
            <person name="Nolan M."/>
            <person name="Lipzen A."/>
            <person name="Salamov A."/>
            <person name="Henrissat B."/>
            <person name="Wiebenga A."/>
            <person name="De vries R.P."/>
            <person name="Grigoriev I.V."/>
            <person name="Mortensen U.H."/>
            <person name="Andersen M.R."/>
            <person name="Baker S.E."/>
        </authorList>
    </citation>
    <scope>NUCLEOTIDE SEQUENCE [LARGE SCALE GENOMIC DNA]</scope>
    <source>
        <strain evidence="1 2">CBS 313.89</strain>
    </source>
</reference>
<dbReference type="EMBL" id="KZ824671">
    <property type="protein sequence ID" value="RAK74223.1"/>
    <property type="molecule type" value="Genomic_DNA"/>
</dbReference>
<dbReference type="RefSeq" id="XP_040798233.1">
    <property type="nucleotide sequence ID" value="XM_040939695.1"/>
</dbReference>
<protein>
    <submittedName>
        <fullName evidence="1">Uncharacterized protein</fullName>
    </submittedName>
</protein>
<dbReference type="AlphaFoldDB" id="A0A8G1VWG1"/>
<evidence type="ECO:0000313" key="2">
    <source>
        <dbReference type="Proteomes" id="UP000249789"/>
    </source>
</evidence>
<name>A0A8G1VWG1_9EURO</name>
<dbReference type="GeneID" id="63857028"/>
<accession>A0A8G1VWG1</accession>
<dbReference type="VEuPathDB" id="FungiDB:BO72DRAFT_213703"/>